<protein>
    <submittedName>
        <fullName evidence="3">BglG family transcriptional antiterminator</fullName>
    </submittedName>
</protein>
<dbReference type="PANTHER" id="PTHR30185:SF15">
    <property type="entry name" value="CRYPTIC BETA-GLUCOSIDE BGL OPERON ANTITERMINATOR"/>
    <property type="match status" value="1"/>
</dbReference>
<dbReference type="InterPro" id="IPR036650">
    <property type="entry name" value="CAT_RNA-bd_dom_sf"/>
</dbReference>
<dbReference type="Proteomes" id="UP001429357">
    <property type="component" value="Unassembled WGS sequence"/>
</dbReference>
<dbReference type="InterPro" id="IPR036634">
    <property type="entry name" value="PRD_sf"/>
</dbReference>
<dbReference type="PROSITE" id="PS51372">
    <property type="entry name" value="PRD_2"/>
    <property type="match status" value="2"/>
</dbReference>
<organism evidence="3 4">
    <name type="scientific">Enterococcus diestrammenae</name>
    <dbReference type="NCBI Taxonomy" id="1155073"/>
    <lineage>
        <taxon>Bacteria</taxon>
        <taxon>Bacillati</taxon>
        <taxon>Bacillota</taxon>
        <taxon>Bacilli</taxon>
        <taxon>Lactobacillales</taxon>
        <taxon>Enterococcaceae</taxon>
        <taxon>Enterococcus</taxon>
    </lineage>
</organism>
<feature type="domain" description="PRD" evidence="2">
    <location>
        <begin position="63"/>
        <end position="168"/>
    </location>
</feature>
<evidence type="ECO:0000313" key="3">
    <source>
        <dbReference type="EMBL" id="MEO1781062.1"/>
    </source>
</evidence>
<accession>A0ABV0F1Y0</accession>
<reference evidence="3" key="1">
    <citation type="submission" date="2016-06" db="EMBL/GenBank/DDBJ databases">
        <authorList>
            <person name="Van Tyne D."/>
        </authorList>
    </citation>
    <scope>NUCLEOTIDE SEQUENCE</scope>
    <source>
        <strain evidence="3">JM9A</strain>
    </source>
</reference>
<dbReference type="InterPro" id="IPR004341">
    <property type="entry name" value="CAT_RNA-bd_dom"/>
</dbReference>
<dbReference type="PANTHER" id="PTHR30185">
    <property type="entry name" value="CRYPTIC BETA-GLUCOSIDE BGL OPERON ANTITERMINATOR"/>
    <property type="match status" value="1"/>
</dbReference>
<dbReference type="SUPFAM" id="SSF50151">
    <property type="entry name" value="SacY-like RNA-binding domain"/>
    <property type="match status" value="1"/>
</dbReference>
<dbReference type="SMART" id="SM01061">
    <property type="entry name" value="CAT_RBD"/>
    <property type="match status" value="1"/>
</dbReference>
<dbReference type="Pfam" id="PF03123">
    <property type="entry name" value="CAT_RBD"/>
    <property type="match status" value="1"/>
</dbReference>
<reference evidence="3" key="2">
    <citation type="submission" date="2024-02" db="EMBL/GenBank/DDBJ databases">
        <title>The Genome Sequence of Enterococcus diestrammenae JM9A.</title>
        <authorList>
            <person name="Earl A."/>
            <person name="Manson A."/>
            <person name="Gilmore M."/>
            <person name="Sanders J."/>
            <person name="Shea T."/>
            <person name="Howe W."/>
            <person name="Livny J."/>
            <person name="Cuomo C."/>
            <person name="Neafsey D."/>
            <person name="Birren B."/>
        </authorList>
    </citation>
    <scope>NUCLEOTIDE SEQUENCE</scope>
    <source>
        <strain evidence="3">JM9A</strain>
    </source>
</reference>
<evidence type="ECO:0000256" key="1">
    <source>
        <dbReference type="ARBA" id="ARBA00022737"/>
    </source>
</evidence>
<feature type="domain" description="PRD" evidence="2">
    <location>
        <begin position="169"/>
        <end position="280"/>
    </location>
</feature>
<proteinExistence type="predicted"/>
<comment type="caution">
    <text evidence="3">The sequence shown here is derived from an EMBL/GenBank/DDBJ whole genome shotgun (WGS) entry which is preliminary data.</text>
</comment>
<dbReference type="RefSeq" id="WP_161870678.1">
    <property type="nucleotide sequence ID" value="NZ_MAEI02000001.1"/>
</dbReference>
<name>A0ABV0F1Y0_9ENTE</name>
<dbReference type="Gene3D" id="2.30.24.10">
    <property type="entry name" value="CAT RNA-binding domain"/>
    <property type="match status" value="1"/>
</dbReference>
<dbReference type="InterPro" id="IPR050661">
    <property type="entry name" value="BglG_antiterminators"/>
</dbReference>
<dbReference type="EMBL" id="MAEI02000001">
    <property type="protein sequence ID" value="MEO1781062.1"/>
    <property type="molecule type" value="Genomic_DNA"/>
</dbReference>
<dbReference type="Pfam" id="PF00874">
    <property type="entry name" value="PRD"/>
    <property type="match status" value="2"/>
</dbReference>
<dbReference type="Gene3D" id="1.10.1790.10">
    <property type="entry name" value="PRD domain"/>
    <property type="match status" value="2"/>
</dbReference>
<keyword evidence="1" id="KW-0677">Repeat</keyword>
<evidence type="ECO:0000313" key="4">
    <source>
        <dbReference type="Proteomes" id="UP001429357"/>
    </source>
</evidence>
<dbReference type="SUPFAM" id="SSF63520">
    <property type="entry name" value="PTS-regulatory domain, PRD"/>
    <property type="match status" value="2"/>
</dbReference>
<sequence length="285" mass="33054">MKIRKILNQNAVLIDDDGQEKVAIGKGIGFNKKRNDLVFAREVERMFVMAPDSQMKLQNLLNQIDEKFLFAAEHIVNHAELVLMEKLNEHVLIALTDHLAFSAENIKNGIIVRNKLLKEIEVLHQEEFGIAQWAVEYLNNELQIPYSYDEAGYIAIHLHSARRGEQNNHRIIREVTIVSDTMGLIAQELGIDLYAEEMGLNYSRLANHLRLLLERYQKQQYAVLDEEIIEMVRVKYPESYAIAKKVRVMLIKQYQLATSSEELGYIAIHIERLRKATQKEEEKNS</sequence>
<evidence type="ECO:0000259" key="2">
    <source>
        <dbReference type="PROSITE" id="PS51372"/>
    </source>
</evidence>
<dbReference type="InterPro" id="IPR011608">
    <property type="entry name" value="PRD"/>
</dbReference>
<keyword evidence="4" id="KW-1185">Reference proteome</keyword>
<gene>
    <name evidence="3" type="ORF">BAU18_000641</name>
</gene>